<sequence length="280" mass="30778">MAKITHIALAANTAHRIAIQETGASAEAAIAAAVQATGAKSEDFVVMPVTPRMGMVLAGGDTPTRWTEVDGVADLHDEDYKPAWFVFSGTAGEDDEDRQLFEKLQEGSAVEAETAADAILTVLAGFYDHVGWPGDATYVAVEVPAGTLFDDVFVEVGDDVYRLTEAYEDANWCSREVDEEDWDEFIFERDGVPGEDEEDQVSLINECRTYDDELRLITDSPIRLNGVPCAVVNVYRRHDATTYAFERKAYPKIRAGQHHMGAQALLTAVLAEIERSELDL</sequence>
<proteinExistence type="predicted"/>
<dbReference type="EMBL" id="JBHSLV010000031">
    <property type="protein sequence ID" value="MFC5394534.1"/>
    <property type="molecule type" value="Genomic_DNA"/>
</dbReference>
<evidence type="ECO:0000313" key="2">
    <source>
        <dbReference type="Proteomes" id="UP001596104"/>
    </source>
</evidence>
<dbReference type="RefSeq" id="WP_377009905.1">
    <property type="nucleotide sequence ID" value="NZ_JBHSLV010000031.1"/>
</dbReference>
<protein>
    <submittedName>
        <fullName evidence="1">Uncharacterized protein</fullName>
    </submittedName>
</protein>
<keyword evidence="2" id="KW-1185">Reference proteome</keyword>
<accession>A0ABW0HHP5</accession>
<organism evidence="1 2">
    <name type="scientific">Bosea vestrisii</name>
    <dbReference type="NCBI Taxonomy" id="151416"/>
    <lineage>
        <taxon>Bacteria</taxon>
        <taxon>Pseudomonadati</taxon>
        <taxon>Pseudomonadota</taxon>
        <taxon>Alphaproteobacteria</taxon>
        <taxon>Hyphomicrobiales</taxon>
        <taxon>Boseaceae</taxon>
        <taxon>Bosea</taxon>
    </lineage>
</organism>
<gene>
    <name evidence="1" type="ORF">ACFPPC_17995</name>
</gene>
<evidence type="ECO:0000313" key="1">
    <source>
        <dbReference type="EMBL" id="MFC5394534.1"/>
    </source>
</evidence>
<reference evidence="2" key="1">
    <citation type="journal article" date="2019" name="Int. J. Syst. Evol. Microbiol.">
        <title>The Global Catalogue of Microorganisms (GCM) 10K type strain sequencing project: providing services to taxonomists for standard genome sequencing and annotation.</title>
        <authorList>
            <consortium name="The Broad Institute Genomics Platform"/>
            <consortium name="The Broad Institute Genome Sequencing Center for Infectious Disease"/>
            <person name="Wu L."/>
            <person name="Ma J."/>
        </authorList>
    </citation>
    <scope>NUCLEOTIDE SEQUENCE [LARGE SCALE GENOMIC DNA]</scope>
    <source>
        <strain evidence="2">CGMCC 1.16326</strain>
    </source>
</reference>
<comment type="caution">
    <text evidence="1">The sequence shown here is derived from an EMBL/GenBank/DDBJ whole genome shotgun (WGS) entry which is preliminary data.</text>
</comment>
<name>A0ABW0HHP5_9HYPH</name>
<dbReference type="Proteomes" id="UP001596104">
    <property type="component" value="Unassembled WGS sequence"/>
</dbReference>